<dbReference type="OrthoDB" id="45365at2759"/>
<dbReference type="SMART" id="SM00875">
    <property type="entry name" value="BACK"/>
    <property type="match status" value="1"/>
</dbReference>
<dbReference type="PROSITE" id="PS50097">
    <property type="entry name" value="BTB"/>
    <property type="match status" value="1"/>
</dbReference>
<evidence type="ECO:0000256" key="3">
    <source>
        <dbReference type="ARBA" id="ARBA00022737"/>
    </source>
</evidence>
<dbReference type="SMART" id="SM00612">
    <property type="entry name" value="Kelch"/>
    <property type="match status" value="5"/>
</dbReference>
<evidence type="ECO:0000313" key="6">
    <source>
        <dbReference type="Proteomes" id="UP000466442"/>
    </source>
</evidence>
<dbReference type="PANTHER" id="PTHR45632:SF3">
    <property type="entry name" value="KELCH-LIKE PROTEIN 32"/>
    <property type="match status" value="1"/>
</dbReference>
<keyword evidence="2" id="KW-0880">Kelch repeat</keyword>
<dbReference type="Gene3D" id="3.30.710.10">
    <property type="entry name" value="Potassium Channel Kv1.1, Chain A"/>
    <property type="match status" value="1"/>
</dbReference>
<dbReference type="SUPFAM" id="SSF54695">
    <property type="entry name" value="POZ domain"/>
    <property type="match status" value="1"/>
</dbReference>
<dbReference type="CDD" id="cd14733">
    <property type="entry name" value="BACK"/>
    <property type="match status" value="1"/>
</dbReference>
<dbReference type="InterPro" id="IPR000210">
    <property type="entry name" value="BTB/POZ_dom"/>
</dbReference>
<evidence type="ECO:0000313" key="5">
    <source>
        <dbReference type="EMBL" id="KAF6206901.1"/>
    </source>
</evidence>
<dbReference type="Pfam" id="PF00651">
    <property type="entry name" value="BTB"/>
    <property type="match status" value="1"/>
</dbReference>
<dbReference type="InterPro" id="IPR011705">
    <property type="entry name" value="BACK"/>
</dbReference>
<dbReference type="AlphaFoldDB" id="A0A6A4IU65"/>
<evidence type="ECO:0000256" key="4">
    <source>
        <dbReference type="ARBA" id="ARBA00043912"/>
    </source>
</evidence>
<dbReference type="Gene3D" id="2.120.10.80">
    <property type="entry name" value="Kelch-type beta propeller"/>
    <property type="match status" value="1"/>
</dbReference>
<dbReference type="PANTHER" id="PTHR45632">
    <property type="entry name" value="LD33804P"/>
    <property type="match status" value="1"/>
</dbReference>
<proteinExistence type="predicted"/>
<dbReference type="Gene3D" id="1.25.40.420">
    <property type="match status" value="1"/>
</dbReference>
<comment type="function">
    <text evidence="4">Probable substrate-specific adapter of an E3 ubiquitin-protein ligase complex which mediates the ubiquitination and subsequent proteasomal degradation of target proteins. May have a role in synapse differentiation and growth.</text>
</comment>
<dbReference type="InterPro" id="IPR015915">
    <property type="entry name" value="Kelch-typ_b-propeller"/>
</dbReference>
<dbReference type="InterPro" id="IPR006652">
    <property type="entry name" value="Kelch_1"/>
</dbReference>
<dbReference type="CDD" id="cd18255">
    <property type="entry name" value="BTB_POZ_KLHL26"/>
    <property type="match status" value="1"/>
</dbReference>
<dbReference type="InterPro" id="IPR011333">
    <property type="entry name" value="SKP1/BTB/POZ_sf"/>
</dbReference>
<protein>
    <recommendedName>
        <fullName evidence="1">Kelch-like protein diablo</fullName>
    </recommendedName>
</protein>
<dbReference type="InterPro" id="IPR017096">
    <property type="entry name" value="BTB-kelch_protein"/>
</dbReference>
<dbReference type="GO" id="GO:0016567">
    <property type="term" value="P:protein ubiquitination"/>
    <property type="evidence" value="ECO:0007669"/>
    <property type="project" value="UniProtKB-UniPathway"/>
</dbReference>
<dbReference type="Proteomes" id="UP000466442">
    <property type="component" value="Unassembled WGS sequence"/>
</dbReference>
<organism evidence="5 6">
    <name type="scientific">Apolygus lucorum</name>
    <name type="common">Small green plant bug</name>
    <name type="synonym">Lygocoris lucorum</name>
    <dbReference type="NCBI Taxonomy" id="248454"/>
    <lineage>
        <taxon>Eukaryota</taxon>
        <taxon>Metazoa</taxon>
        <taxon>Ecdysozoa</taxon>
        <taxon>Arthropoda</taxon>
        <taxon>Hexapoda</taxon>
        <taxon>Insecta</taxon>
        <taxon>Pterygota</taxon>
        <taxon>Neoptera</taxon>
        <taxon>Paraneoptera</taxon>
        <taxon>Hemiptera</taxon>
        <taxon>Heteroptera</taxon>
        <taxon>Panheteroptera</taxon>
        <taxon>Cimicomorpha</taxon>
        <taxon>Miridae</taxon>
        <taxon>Mirini</taxon>
        <taxon>Apolygus</taxon>
    </lineage>
</organism>
<accession>A0A6A4IU65</accession>
<evidence type="ECO:0000256" key="2">
    <source>
        <dbReference type="ARBA" id="ARBA00022441"/>
    </source>
</evidence>
<dbReference type="InterPro" id="IPR030588">
    <property type="entry name" value="BTB_POZ_KLHL26"/>
</dbReference>
<dbReference type="FunFam" id="3.30.710.10:FF:000001">
    <property type="entry name" value="Kelch-like family member 20"/>
    <property type="match status" value="1"/>
</dbReference>
<dbReference type="SMART" id="SM00225">
    <property type="entry name" value="BTB"/>
    <property type="match status" value="1"/>
</dbReference>
<dbReference type="EMBL" id="WIXP02000008">
    <property type="protein sequence ID" value="KAF6206901.1"/>
    <property type="molecule type" value="Genomic_DNA"/>
</dbReference>
<dbReference type="SUPFAM" id="SSF117281">
    <property type="entry name" value="Kelch motif"/>
    <property type="match status" value="1"/>
</dbReference>
<dbReference type="GO" id="GO:0003779">
    <property type="term" value="F:actin binding"/>
    <property type="evidence" value="ECO:0007669"/>
    <property type="project" value="UniProtKB-KW"/>
</dbReference>
<dbReference type="UniPathway" id="UPA00143"/>
<name>A0A6A4IU65_APOLU</name>
<sequence>MRGKEWILVERGRPLNTVTFESPSHNATILSGLNVLRSKGYLLDITLIAQGETFQAHKVVLASCSDYFRAMFTDAMKEARQSEICLNGVSAAGMRLLLEYAYTSRLALNLANVQDVLSAASHIQLVAVVEACSNYLQSQLDLDNCVDIATISETYSLKQLRTIVYRYMCSHLVEFSRSAEFSRLHPQQLEHLLACDFPVDCPEIEVLEITLRWLECAPLDSHSKLMWINRLVRKIQFSEVSWWELDTVTESREPWLAPNVFAEAVRQSRHNFSSPTSPIHLSPPSPLVNSRGMTLAIVKVGGFGLGGITNEITYMQPSTGKWRHLTSIPHVEQCNFGTAVLHNDLYVVGGCFNQSLQENIHPFGFRYSPRRDSWSTMAPMQRERCRFSLNVVSDSLYAVGGVSEGDGPVAECERYDPSTDSWERVCPLPGPSTQHAAATLDNYLYVSGGLDRDVVLNTVKRYDWEQDRWDIMPALLTPRADHSMLSLQGQLYVCGGWLEDEMTGSRVLVDSIDRYDPNDDRWTRVATVPTPRYHSGIVAYNNKIYFIGGYHSDAMFDTAAAVTECYDLGTGAWTSEEKYPQDIWEHTCVTLLERRQRPLFNVTLLINCNQQKGVVRATVLVEVEFSSSWDVQHHLDCCSL</sequence>
<reference evidence="5" key="1">
    <citation type="journal article" date="2021" name="Mol. Ecol. Resour.">
        <title>Apolygus lucorum genome provides insights into omnivorousness and mesophyll feeding.</title>
        <authorList>
            <person name="Liu Y."/>
            <person name="Liu H."/>
            <person name="Wang H."/>
            <person name="Huang T."/>
            <person name="Liu B."/>
            <person name="Yang B."/>
            <person name="Yin L."/>
            <person name="Li B."/>
            <person name="Zhang Y."/>
            <person name="Zhang S."/>
            <person name="Jiang F."/>
            <person name="Zhang X."/>
            <person name="Ren Y."/>
            <person name="Wang B."/>
            <person name="Wang S."/>
            <person name="Lu Y."/>
            <person name="Wu K."/>
            <person name="Fan W."/>
            <person name="Wang G."/>
        </authorList>
    </citation>
    <scope>NUCLEOTIDE SEQUENCE</scope>
    <source>
        <strain evidence="5">12Hb</strain>
    </source>
</reference>
<dbReference type="PIRSF" id="PIRSF037037">
    <property type="entry name" value="Kelch-like_protein_gigaxonin"/>
    <property type="match status" value="1"/>
</dbReference>
<dbReference type="Pfam" id="PF01344">
    <property type="entry name" value="Kelch_1"/>
    <property type="match status" value="1"/>
</dbReference>
<keyword evidence="6" id="KW-1185">Reference proteome</keyword>
<comment type="caution">
    <text evidence="5">The sequence shown here is derived from an EMBL/GenBank/DDBJ whole genome shotgun (WGS) entry which is preliminary data.</text>
</comment>
<evidence type="ECO:0000256" key="1">
    <source>
        <dbReference type="ARBA" id="ARBA00013699"/>
    </source>
</evidence>
<dbReference type="Pfam" id="PF13964">
    <property type="entry name" value="Beta-prop_Calicin"/>
    <property type="match status" value="1"/>
</dbReference>
<gene>
    <name evidence="5" type="ORF">GE061_018137</name>
</gene>
<dbReference type="Pfam" id="PF07707">
    <property type="entry name" value="BACK"/>
    <property type="match status" value="1"/>
</dbReference>
<keyword evidence="3" id="KW-0677">Repeat</keyword>